<organism evidence="2 3">
    <name type="scientific">Microthyrium microscopicum</name>
    <dbReference type="NCBI Taxonomy" id="703497"/>
    <lineage>
        <taxon>Eukaryota</taxon>
        <taxon>Fungi</taxon>
        <taxon>Dikarya</taxon>
        <taxon>Ascomycota</taxon>
        <taxon>Pezizomycotina</taxon>
        <taxon>Dothideomycetes</taxon>
        <taxon>Dothideomycetes incertae sedis</taxon>
        <taxon>Microthyriales</taxon>
        <taxon>Microthyriaceae</taxon>
        <taxon>Microthyrium</taxon>
    </lineage>
</organism>
<keyword evidence="1" id="KW-0732">Signal</keyword>
<proteinExistence type="predicted"/>
<reference evidence="2" key="1">
    <citation type="journal article" date="2020" name="Stud. Mycol.">
        <title>101 Dothideomycetes genomes: a test case for predicting lifestyles and emergence of pathogens.</title>
        <authorList>
            <person name="Haridas S."/>
            <person name="Albert R."/>
            <person name="Binder M."/>
            <person name="Bloem J."/>
            <person name="Labutti K."/>
            <person name="Salamov A."/>
            <person name="Andreopoulos B."/>
            <person name="Baker S."/>
            <person name="Barry K."/>
            <person name="Bills G."/>
            <person name="Bluhm B."/>
            <person name="Cannon C."/>
            <person name="Castanera R."/>
            <person name="Culley D."/>
            <person name="Daum C."/>
            <person name="Ezra D."/>
            <person name="Gonzalez J."/>
            <person name="Henrissat B."/>
            <person name="Kuo A."/>
            <person name="Liang C."/>
            <person name="Lipzen A."/>
            <person name="Lutzoni F."/>
            <person name="Magnuson J."/>
            <person name="Mondo S."/>
            <person name="Nolan M."/>
            <person name="Ohm R."/>
            <person name="Pangilinan J."/>
            <person name="Park H.-J."/>
            <person name="Ramirez L."/>
            <person name="Alfaro M."/>
            <person name="Sun H."/>
            <person name="Tritt A."/>
            <person name="Yoshinaga Y."/>
            <person name="Zwiers L.-H."/>
            <person name="Turgeon B."/>
            <person name="Goodwin S."/>
            <person name="Spatafora J."/>
            <person name="Crous P."/>
            <person name="Grigoriev I."/>
        </authorList>
    </citation>
    <scope>NUCLEOTIDE SEQUENCE</scope>
    <source>
        <strain evidence="2">CBS 115976</strain>
    </source>
</reference>
<sequence length="206" mass="21727">MKLAIVQVFGLLASTTLAAPAQAATEATQSTEATKAWGFPTSWFGKQSVDVVQSSVDKVVASVKVLNQAMAKGTGSDGDSATRFLQDALRENRNVVEALRTGAASINANNNGIYAGQAMTIAMQLGPMANQISTAMTAWIAAKPAAQVLGAKNAVIDGLTLAQSESSLFLDAILNQENWLNYAMGQNAKTQIKALFDKAIAEYRKN</sequence>
<gene>
    <name evidence="2" type="ORF">BT63DRAFT_193646</name>
</gene>
<evidence type="ECO:0000256" key="1">
    <source>
        <dbReference type="SAM" id="SignalP"/>
    </source>
</evidence>
<evidence type="ECO:0000313" key="2">
    <source>
        <dbReference type="EMBL" id="KAF2672332.1"/>
    </source>
</evidence>
<accession>A0A6A6UJD9</accession>
<keyword evidence="3" id="KW-1185">Reference proteome</keyword>
<dbReference type="Gene3D" id="1.20.1280.140">
    <property type="match status" value="1"/>
</dbReference>
<evidence type="ECO:0000313" key="3">
    <source>
        <dbReference type="Proteomes" id="UP000799302"/>
    </source>
</evidence>
<name>A0A6A6UJD9_9PEZI</name>
<protein>
    <recommendedName>
        <fullName evidence="4">DUF4142 domain-containing protein</fullName>
    </recommendedName>
</protein>
<feature type="chain" id="PRO_5025542901" description="DUF4142 domain-containing protein" evidence="1">
    <location>
        <begin position="19"/>
        <end position="206"/>
    </location>
</feature>
<feature type="signal peptide" evidence="1">
    <location>
        <begin position="1"/>
        <end position="18"/>
    </location>
</feature>
<evidence type="ECO:0008006" key="4">
    <source>
        <dbReference type="Google" id="ProtNLM"/>
    </source>
</evidence>
<dbReference type="AlphaFoldDB" id="A0A6A6UJD9"/>
<dbReference type="EMBL" id="MU004232">
    <property type="protein sequence ID" value="KAF2672332.1"/>
    <property type="molecule type" value="Genomic_DNA"/>
</dbReference>
<dbReference type="Proteomes" id="UP000799302">
    <property type="component" value="Unassembled WGS sequence"/>
</dbReference>